<dbReference type="Gene3D" id="2.40.128.20">
    <property type="match status" value="1"/>
</dbReference>
<feature type="signal peptide" evidence="4">
    <location>
        <begin position="1"/>
        <end position="24"/>
    </location>
</feature>
<reference evidence="6 7" key="1">
    <citation type="submission" date="2017-05" db="EMBL/GenBank/DDBJ databases">
        <authorList>
            <person name="Varghese N."/>
            <person name="Submissions S."/>
        </authorList>
    </citation>
    <scope>NUCLEOTIDE SEQUENCE [LARGE SCALE GENOMIC DNA]</scope>
    <source>
        <strain evidence="6 7">DSM 29734</strain>
    </source>
</reference>
<keyword evidence="1 4" id="KW-0732">Signal</keyword>
<feature type="region of interest" description="Disordered" evidence="3">
    <location>
        <begin position="29"/>
        <end position="52"/>
    </location>
</feature>
<evidence type="ECO:0000256" key="3">
    <source>
        <dbReference type="SAM" id="MobiDB-lite"/>
    </source>
</evidence>
<protein>
    <submittedName>
        <fullName evidence="6">Zinc transport system substrate-binding protein</fullName>
    </submittedName>
</protein>
<evidence type="ECO:0000313" key="7">
    <source>
        <dbReference type="Proteomes" id="UP001157961"/>
    </source>
</evidence>
<dbReference type="RefSeq" id="WP_283426236.1">
    <property type="nucleotide sequence ID" value="NZ_FXTY01000004.1"/>
</dbReference>
<proteinExistence type="predicted"/>
<name>A0ABY1P0B5_9RHOB</name>
<gene>
    <name evidence="6" type="ORF">SAMN06265373_104286</name>
</gene>
<dbReference type="Proteomes" id="UP001157961">
    <property type="component" value="Unassembled WGS sequence"/>
</dbReference>
<evidence type="ECO:0000256" key="1">
    <source>
        <dbReference type="ARBA" id="ARBA00022729"/>
    </source>
</evidence>
<evidence type="ECO:0000313" key="6">
    <source>
        <dbReference type="EMBL" id="SMP22933.1"/>
    </source>
</evidence>
<dbReference type="InterPro" id="IPR015304">
    <property type="entry name" value="ZinT_dom"/>
</dbReference>
<accession>A0ABY1P0B5</accession>
<keyword evidence="2" id="KW-0862">Zinc</keyword>
<evidence type="ECO:0000256" key="4">
    <source>
        <dbReference type="SAM" id="SignalP"/>
    </source>
</evidence>
<dbReference type="Pfam" id="PF09223">
    <property type="entry name" value="ZinT"/>
    <property type="match status" value="1"/>
</dbReference>
<dbReference type="SUPFAM" id="SSF50814">
    <property type="entry name" value="Lipocalins"/>
    <property type="match status" value="1"/>
</dbReference>
<dbReference type="InterPro" id="IPR012674">
    <property type="entry name" value="Calycin"/>
</dbReference>
<keyword evidence="7" id="KW-1185">Reference proteome</keyword>
<sequence>MQHTVLKHLTALSIGALVAFSSQAAAQSATTDTNSKEHKHAHKHDHQKAEPKLIDESKVLPRALSDWENDWQSVYPFLKDGTLDPVLEHKAESGKKTAEEYRTYYETGFKTDVDRIQIDGANVAFFKDGKPVQGEYESDGYEILTYKSGNQGIRFIYEKSGGDTAAPQFIQFSDHEMVPTKVDHFHLYWGDDRAALLKEVTNWPTYFPAAWSGADIVESMTSH</sequence>
<comment type="caution">
    <text evidence="6">The sequence shown here is derived from an EMBL/GenBank/DDBJ whole genome shotgun (WGS) entry which is preliminary data.</text>
</comment>
<feature type="domain" description="ZinT" evidence="5">
    <location>
        <begin position="48"/>
        <end position="223"/>
    </location>
</feature>
<feature type="chain" id="PRO_5046681479" evidence="4">
    <location>
        <begin position="25"/>
        <end position="223"/>
    </location>
</feature>
<dbReference type="EMBL" id="FXTY01000004">
    <property type="protein sequence ID" value="SMP22933.1"/>
    <property type="molecule type" value="Genomic_DNA"/>
</dbReference>
<feature type="compositionally biased region" description="Basic residues" evidence="3">
    <location>
        <begin position="37"/>
        <end position="46"/>
    </location>
</feature>
<organism evidence="6 7">
    <name type="scientific">Shimia sagamensis</name>
    <dbReference type="NCBI Taxonomy" id="1566352"/>
    <lineage>
        <taxon>Bacteria</taxon>
        <taxon>Pseudomonadati</taxon>
        <taxon>Pseudomonadota</taxon>
        <taxon>Alphaproteobacteria</taxon>
        <taxon>Rhodobacterales</taxon>
        <taxon>Roseobacteraceae</taxon>
    </lineage>
</organism>
<evidence type="ECO:0000259" key="5">
    <source>
        <dbReference type="Pfam" id="PF09223"/>
    </source>
</evidence>
<evidence type="ECO:0000256" key="2">
    <source>
        <dbReference type="ARBA" id="ARBA00022833"/>
    </source>
</evidence>